<comment type="caution">
    <text evidence="5">The sequence shown here is derived from an EMBL/GenBank/DDBJ whole genome shotgun (WGS) entry which is preliminary data.</text>
</comment>
<dbReference type="GO" id="GO:0003992">
    <property type="term" value="F:N2-acetyl-L-ornithine:2-oxoglutarate 5-aminotransferase activity"/>
    <property type="evidence" value="ECO:0007669"/>
    <property type="project" value="UniProtKB-UniRule"/>
</dbReference>
<keyword evidence="2 4" id="KW-0808">Transferase</keyword>
<dbReference type="PROSITE" id="PS00600">
    <property type="entry name" value="AA_TRANSFER_CLASS_3"/>
    <property type="match status" value="1"/>
</dbReference>
<dbReference type="InterPro" id="IPR005814">
    <property type="entry name" value="Aminotrans_3"/>
</dbReference>
<keyword evidence="4" id="KW-0055">Arginine biosynthesis</keyword>
<comment type="miscellaneous">
    <text evidence="4">May also have succinyldiaminopimelate aminotransferase activity, thus carrying out the corresponding step in lysine biosynthesis.</text>
</comment>
<feature type="binding site" evidence="4">
    <location>
        <begin position="105"/>
        <end position="106"/>
    </location>
    <ligand>
        <name>pyridoxal 5'-phosphate</name>
        <dbReference type="ChEBI" id="CHEBI:597326"/>
    </ligand>
</feature>
<feature type="binding site" evidence="4">
    <location>
        <position position="138"/>
    </location>
    <ligand>
        <name>pyridoxal 5'-phosphate</name>
        <dbReference type="ChEBI" id="CHEBI:597326"/>
    </ligand>
</feature>
<organism evidence="5 6">
    <name type="scientific">Pontibacterium sinense</name>
    <dbReference type="NCBI Taxonomy" id="2781979"/>
    <lineage>
        <taxon>Bacteria</taxon>
        <taxon>Pseudomonadati</taxon>
        <taxon>Pseudomonadota</taxon>
        <taxon>Gammaproteobacteria</taxon>
        <taxon>Oceanospirillales</taxon>
        <taxon>Oceanospirillaceae</taxon>
        <taxon>Pontibacterium</taxon>
    </lineage>
</organism>
<keyword evidence="1 4" id="KW-0032">Aminotransferase</keyword>
<comment type="catalytic activity">
    <reaction evidence="4">
        <text>N(2)-acetyl-L-ornithine + 2-oxoglutarate = N-acetyl-L-glutamate 5-semialdehyde + L-glutamate</text>
        <dbReference type="Rhea" id="RHEA:18049"/>
        <dbReference type="ChEBI" id="CHEBI:16810"/>
        <dbReference type="ChEBI" id="CHEBI:29123"/>
        <dbReference type="ChEBI" id="CHEBI:29985"/>
        <dbReference type="ChEBI" id="CHEBI:57805"/>
        <dbReference type="EC" id="2.6.1.11"/>
    </reaction>
</comment>
<evidence type="ECO:0000256" key="2">
    <source>
        <dbReference type="ARBA" id="ARBA00022679"/>
    </source>
</evidence>
<reference evidence="5" key="1">
    <citation type="submission" date="2020-10" db="EMBL/GenBank/DDBJ databases">
        <title>Bacterium isolated from coastal waters sediment.</title>
        <authorList>
            <person name="Chen R.-J."/>
            <person name="Lu D.-C."/>
            <person name="Zhu K.-L."/>
            <person name="Du Z.-J."/>
        </authorList>
    </citation>
    <scope>NUCLEOTIDE SEQUENCE</scope>
    <source>
        <strain evidence="5">N1Y112</strain>
    </source>
</reference>
<feature type="binding site" evidence="4">
    <location>
        <position position="280"/>
    </location>
    <ligand>
        <name>N(2)-acetyl-L-ornithine</name>
        <dbReference type="ChEBI" id="CHEBI:57805"/>
    </ligand>
</feature>
<dbReference type="Proteomes" id="UP000640333">
    <property type="component" value="Unassembled WGS sequence"/>
</dbReference>
<dbReference type="InterPro" id="IPR015422">
    <property type="entry name" value="PyrdxlP-dep_Trfase_small"/>
</dbReference>
<keyword evidence="4" id="KW-0963">Cytoplasm</keyword>
<comment type="subcellular location">
    <subcellularLocation>
        <location evidence="4">Cytoplasm</location>
    </subcellularLocation>
</comment>
<dbReference type="NCBIfam" id="NF002325">
    <property type="entry name" value="PRK01278.1"/>
    <property type="match status" value="1"/>
</dbReference>
<dbReference type="PANTHER" id="PTHR11986:SF113">
    <property type="entry name" value="SUCCINYLORNITHINE TRANSAMINASE"/>
    <property type="match status" value="1"/>
</dbReference>
<dbReference type="InterPro" id="IPR015424">
    <property type="entry name" value="PyrdxlP-dep_Trfase"/>
</dbReference>
<feature type="binding site" evidence="4">
    <location>
        <begin position="223"/>
        <end position="226"/>
    </location>
    <ligand>
        <name>pyridoxal 5'-phosphate</name>
        <dbReference type="ChEBI" id="CHEBI:597326"/>
    </ligand>
</feature>
<dbReference type="Gene3D" id="3.40.640.10">
    <property type="entry name" value="Type I PLP-dependent aspartate aminotransferase-like (Major domain)"/>
    <property type="match status" value="1"/>
</dbReference>
<dbReference type="InterPro" id="IPR049704">
    <property type="entry name" value="Aminotrans_3_PPA_site"/>
</dbReference>
<feature type="modified residue" description="N6-(pyridoxal phosphate)lysine" evidence="4">
    <location>
        <position position="252"/>
    </location>
</feature>
<dbReference type="NCBIfam" id="NF003468">
    <property type="entry name" value="PRK05093.1"/>
    <property type="match status" value="1"/>
</dbReference>
<dbReference type="GO" id="GO:0042802">
    <property type="term" value="F:identical protein binding"/>
    <property type="evidence" value="ECO:0007669"/>
    <property type="project" value="TreeGrafter"/>
</dbReference>
<dbReference type="NCBIfam" id="TIGR00707">
    <property type="entry name" value="argD"/>
    <property type="match status" value="1"/>
</dbReference>
<dbReference type="GO" id="GO:0030170">
    <property type="term" value="F:pyridoxal phosphate binding"/>
    <property type="evidence" value="ECO:0007669"/>
    <property type="project" value="InterPro"/>
</dbReference>
<dbReference type="GO" id="GO:0005737">
    <property type="term" value="C:cytoplasm"/>
    <property type="evidence" value="ECO:0007669"/>
    <property type="project" value="UniProtKB-SubCell"/>
</dbReference>
<protein>
    <recommendedName>
        <fullName evidence="4">Acetylornithine aminotransferase</fullName>
        <shortName evidence="4">ACOAT</shortName>
        <ecNumber evidence="4">2.6.1.11</ecNumber>
    </recommendedName>
</protein>
<evidence type="ECO:0000256" key="3">
    <source>
        <dbReference type="ARBA" id="ARBA00022898"/>
    </source>
</evidence>
<evidence type="ECO:0000313" key="5">
    <source>
        <dbReference type="EMBL" id="MBE9395727.1"/>
    </source>
</evidence>
<dbReference type="Pfam" id="PF00202">
    <property type="entry name" value="Aminotran_3"/>
    <property type="match status" value="1"/>
</dbReference>
<dbReference type="GO" id="GO:0006526">
    <property type="term" value="P:L-arginine biosynthetic process"/>
    <property type="evidence" value="ECO:0007669"/>
    <property type="project" value="UniProtKB-UniRule"/>
</dbReference>
<evidence type="ECO:0000313" key="6">
    <source>
        <dbReference type="Proteomes" id="UP000640333"/>
    </source>
</evidence>
<dbReference type="NCBIfam" id="NF009047">
    <property type="entry name" value="PRK12381.1"/>
    <property type="match status" value="1"/>
</dbReference>
<keyword evidence="6" id="KW-1185">Reference proteome</keyword>
<dbReference type="EMBL" id="JADEYS010000001">
    <property type="protein sequence ID" value="MBE9395727.1"/>
    <property type="molecule type" value="Genomic_DNA"/>
</dbReference>
<dbReference type="UniPathway" id="UPA00068">
    <property type="reaction ID" value="UER00109"/>
</dbReference>
<dbReference type="EC" id="2.6.1.11" evidence="4"/>
<comment type="pathway">
    <text evidence="4">Amino-acid biosynthesis; L-arginine biosynthesis; N(2)-acetyl-L-ornithine from L-glutamate: step 4/4.</text>
</comment>
<dbReference type="NCBIfam" id="TIGR03246">
    <property type="entry name" value="arg_catab_astC"/>
    <property type="match status" value="1"/>
</dbReference>
<dbReference type="Gene3D" id="3.90.1150.10">
    <property type="entry name" value="Aspartate Aminotransferase, domain 1"/>
    <property type="match status" value="1"/>
</dbReference>
<dbReference type="HAMAP" id="MF_01107">
    <property type="entry name" value="ArgD_aminotrans_3"/>
    <property type="match status" value="1"/>
</dbReference>
<dbReference type="PIRSF" id="PIRSF000521">
    <property type="entry name" value="Transaminase_4ab_Lys_Orn"/>
    <property type="match status" value="1"/>
</dbReference>
<comment type="cofactor">
    <cofactor evidence="4">
        <name>pyridoxal 5'-phosphate</name>
        <dbReference type="ChEBI" id="CHEBI:597326"/>
    </cofactor>
    <text evidence="4">Binds 1 pyridoxal phosphate per subunit.</text>
</comment>
<gene>
    <name evidence="4" type="primary">argD</name>
    <name evidence="5" type="ORF">IOQ59_00455</name>
</gene>
<keyword evidence="3 4" id="KW-0663">Pyridoxal phosphate</keyword>
<evidence type="ECO:0000256" key="4">
    <source>
        <dbReference type="HAMAP-Rule" id="MF_01107"/>
    </source>
</evidence>
<sequence length="408" mass="44762">MAHELNRHTFDAVMVPNYAPGAVIPVRGEGSHIWDQDGRSYIDFAGGIAVNSLGHCHPELVKVLTDQANKLWHLSNVWTNEPALKLAQQLCQMTFADKVYFANSGAEANEAALKLARRYAVDKYSADKHQIIAFDNAFHGRTFFTVSVGGQPKYSEGFGPVPEGISHLPFNDIQALEKAISHHTCAVIMEPIQGEAGILPADPDFIRRARELCNQYNALLIFDEIQTGVGRTGELYAYMRTGVKPDILTTAKALGGGFPIGAMLCTDEVAQAMVVGTHGSTYGGNPLGCRIASRVLELVNDRDLLDGVRERHLMFMDGLDELNDRHHLFSDIRGHGLLIGCQLNDQWQGQARDLLVHAQDAGVMVLIAGPNVLRFAPSLIIPPDDIHTGLERLGQAMVQFLHTRTEEA</sequence>
<dbReference type="RefSeq" id="WP_193951287.1">
    <property type="nucleotide sequence ID" value="NZ_JADEYS010000001.1"/>
</dbReference>
<name>A0A8J7FJ54_9GAMM</name>
<dbReference type="FunFam" id="3.40.640.10:FF:000004">
    <property type="entry name" value="Acetylornithine aminotransferase"/>
    <property type="match status" value="1"/>
</dbReference>
<keyword evidence="4" id="KW-0028">Amino-acid biosynthesis</keyword>
<dbReference type="AlphaFoldDB" id="A0A8J7FJ54"/>
<dbReference type="InterPro" id="IPR004636">
    <property type="entry name" value="AcOrn/SuccOrn_fam"/>
</dbReference>
<dbReference type="PANTHER" id="PTHR11986">
    <property type="entry name" value="AMINOTRANSFERASE CLASS III"/>
    <property type="match status" value="1"/>
</dbReference>
<feature type="binding site" evidence="4">
    <location>
        <position position="141"/>
    </location>
    <ligand>
        <name>N(2)-acetyl-L-ornithine</name>
        <dbReference type="ChEBI" id="CHEBI:57805"/>
    </ligand>
</feature>
<proteinExistence type="inferred from homology"/>
<dbReference type="InterPro" id="IPR015421">
    <property type="entry name" value="PyrdxlP-dep_Trfase_major"/>
</dbReference>
<dbReference type="SUPFAM" id="SSF53383">
    <property type="entry name" value="PLP-dependent transferases"/>
    <property type="match status" value="1"/>
</dbReference>
<comment type="similarity">
    <text evidence="4">Belongs to the class-III pyridoxal-phosphate-dependent aminotransferase family. ArgD subfamily.</text>
</comment>
<dbReference type="CDD" id="cd00610">
    <property type="entry name" value="OAT_like"/>
    <property type="match status" value="1"/>
</dbReference>
<feature type="binding site" evidence="4">
    <location>
        <position position="281"/>
    </location>
    <ligand>
        <name>pyridoxal 5'-phosphate</name>
        <dbReference type="ChEBI" id="CHEBI:597326"/>
    </ligand>
</feature>
<dbReference type="InterPro" id="IPR050103">
    <property type="entry name" value="Class-III_PLP-dep_AT"/>
</dbReference>
<accession>A0A8J7FJ54</accession>
<comment type="subunit">
    <text evidence="4">Homodimer.</text>
</comment>
<dbReference type="InterPro" id="IPR017652">
    <property type="entry name" value="Ac/SucOrn_transaminase_bac"/>
</dbReference>
<evidence type="ECO:0000256" key="1">
    <source>
        <dbReference type="ARBA" id="ARBA00022576"/>
    </source>
</evidence>